<dbReference type="Pfam" id="PF24969">
    <property type="entry name" value="LRR_15"/>
    <property type="match status" value="1"/>
</dbReference>
<dbReference type="EMBL" id="JBFXLS010000034">
    <property type="protein sequence ID" value="KAL2825738.1"/>
    <property type="molecule type" value="Genomic_DNA"/>
</dbReference>
<organism evidence="2 3">
    <name type="scientific">Aspergillus cavernicola</name>
    <dbReference type="NCBI Taxonomy" id="176166"/>
    <lineage>
        <taxon>Eukaryota</taxon>
        <taxon>Fungi</taxon>
        <taxon>Dikarya</taxon>
        <taxon>Ascomycota</taxon>
        <taxon>Pezizomycotina</taxon>
        <taxon>Eurotiomycetes</taxon>
        <taxon>Eurotiomycetidae</taxon>
        <taxon>Eurotiales</taxon>
        <taxon>Aspergillaceae</taxon>
        <taxon>Aspergillus</taxon>
        <taxon>Aspergillus subgen. Nidulantes</taxon>
    </lineage>
</organism>
<sequence length="474" mass="53675">MLSTLPSEILIIISSQLESQIDRLSLAGCSHRFRTLLLPHAFTSITIRKDCTWSLSSLVHILVRSPTFAHHVLSLSLNTDNNHCQHPHKIQINEETMQEVLKNLGLTEEDTPKWENDLRGKVEGSWEGQQQDAWSAILLTLLPNLEVLQMEWGHEVDHRRTVLERASRSEGPVDTRPTFSRLREVYIRSYETYTGISVSDVFPFFRFPSMRKFSSHVVIYGHKHEKTAEIPGDCNVTDLALYSSSPTSGFAGLISRCARLESFICQHASGLEWYSPLDHPSLHRKLIRHTNTLKEIAIYCEIDPCRPRGPNEDAFFGSLAGFSVLQKLRLRASNLLDWDSKALKARNHLWEVLPPSLQSLVVEDFHQCPNMEEFVEQLADMIRNSYPGSPGPRSLEIRGILHDLRKYHWRKGSRVGTLLLPAIASAAALLDLYCPDGGVDFAMCDVLLEMHFGCGLVPKESYRVDSALSSLLSR</sequence>
<proteinExistence type="predicted"/>
<feature type="domain" description="Leucine-rich repeat" evidence="1">
    <location>
        <begin position="180"/>
        <end position="385"/>
    </location>
</feature>
<dbReference type="InterPro" id="IPR056867">
    <property type="entry name" value="LRR_15"/>
</dbReference>
<evidence type="ECO:0000313" key="2">
    <source>
        <dbReference type="EMBL" id="KAL2825738.1"/>
    </source>
</evidence>
<protein>
    <recommendedName>
        <fullName evidence="1">Leucine-rich repeat domain-containing protein</fullName>
    </recommendedName>
</protein>
<evidence type="ECO:0000313" key="3">
    <source>
        <dbReference type="Proteomes" id="UP001610335"/>
    </source>
</evidence>
<accession>A0ABR4IDB6</accession>
<evidence type="ECO:0000259" key="1">
    <source>
        <dbReference type="Pfam" id="PF24969"/>
    </source>
</evidence>
<comment type="caution">
    <text evidence="2">The sequence shown here is derived from an EMBL/GenBank/DDBJ whole genome shotgun (WGS) entry which is preliminary data.</text>
</comment>
<keyword evidence="3" id="KW-1185">Reference proteome</keyword>
<dbReference type="Proteomes" id="UP001610335">
    <property type="component" value="Unassembled WGS sequence"/>
</dbReference>
<name>A0ABR4IDB6_9EURO</name>
<gene>
    <name evidence="2" type="ORF">BDW59DRAFT_145866</name>
</gene>
<reference evidence="2 3" key="1">
    <citation type="submission" date="2024-07" db="EMBL/GenBank/DDBJ databases">
        <title>Section-level genome sequencing and comparative genomics of Aspergillus sections Usti and Cavernicolus.</title>
        <authorList>
            <consortium name="Lawrence Berkeley National Laboratory"/>
            <person name="Nybo J.L."/>
            <person name="Vesth T.C."/>
            <person name="Theobald S."/>
            <person name="Frisvad J.C."/>
            <person name="Larsen T.O."/>
            <person name="Kjaerboelling I."/>
            <person name="Rothschild-Mancinelli K."/>
            <person name="Lyhne E.K."/>
            <person name="Kogle M.E."/>
            <person name="Barry K."/>
            <person name="Clum A."/>
            <person name="Na H."/>
            <person name="Ledsgaard L."/>
            <person name="Lin J."/>
            <person name="Lipzen A."/>
            <person name="Kuo A."/>
            <person name="Riley R."/>
            <person name="Mondo S."/>
            <person name="LaButti K."/>
            <person name="Haridas S."/>
            <person name="Pangalinan J."/>
            <person name="Salamov A.A."/>
            <person name="Simmons B.A."/>
            <person name="Magnuson J.K."/>
            <person name="Chen J."/>
            <person name="Drula E."/>
            <person name="Henrissat B."/>
            <person name="Wiebenga A."/>
            <person name="Lubbers R.J."/>
            <person name="Gomes A.C."/>
            <person name="Makela M.R."/>
            <person name="Stajich J."/>
            <person name="Grigoriev I.V."/>
            <person name="Mortensen U.H."/>
            <person name="De vries R.P."/>
            <person name="Baker S.E."/>
            <person name="Andersen M.R."/>
        </authorList>
    </citation>
    <scope>NUCLEOTIDE SEQUENCE [LARGE SCALE GENOMIC DNA]</scope>
    <source>
        <strain evidence="2 3">CBS 600.67</strain>
    </source>
</reference>